<evidence type="ECO:0008006" key="5">
    <source>
        <dbReference type="Google" id="ProtNLM"/>
    </source>
</evidence>
<protein>
    <recommendedName>
        <fullName evidence="5">Transmembrane protein</fullName>
    </recommendedName>
</protein>
<keyword evidence="2" id="KW-0812">Transmembrane</keyword>
<dbReference type="Proteomes" id="UP000035080">
    <property type="component" value="Chromosome"/>
</dbReference>
<gene>
    <name evidence="3" type="ORF">PI93_018755</name>
</gene>
<name>A0ABX6HU76_9BURK</name>
<keyword evidence="2" id="KW-1133">Transmembrane helix</keyword>
<dbReference type="EMBL" id="CP047385">
    <property type="protein sequence ID" value="QHF14467.1"/>
    <property type="molecule type" value="Genomic_DNA"/>
</dbReference>
<evidence type="ECO:0000256" key="1">
    <source>
        <dbReference type="SAM" id="MobiDB-lite"/>
    </source>
</evidence>
<evidence type="ECO:0000256" key="2">
    <source>
        <dbReference type="SAM" id="Phobius"/>
    </source>
</evidence>
<keyword evidence="2" id="KW-0472">Membrane</keyword>
<feature type="transmembrane region" description="Helical" evidence="2">
    <location>
        <begin position="65"/>
        <end position="86"/>
    </location>
</feature>
<feature type="region of interest" description="Disordered" evidence="1">
    <location>
        <begin position="1"/>
        <end position="23"/>
    </location>
</feature>
<keyword evidence="4" id="KW-1185">Reference proteome</keyword>
<feature type="transmembrane region" description="Helical" evidence="2">
    <location>
        <begin position="163"/>
        <end position="184"/>
    </location>
</feature>
<organism evidence="3 4">
    <name type="scientific">Pandoraea fibrosis</name>
    <dbReference type="NCBI Taxonomy" id="1891094"/>
    <lineage>
        <taxon>Bacteria</taxon>
        <taxon>Pseudomonadati</taxon>
        <taxon>Pseudomonadota</taxon>
        <taxon>Betaproteobacteria</taxon>
        <taxon>Burkholderiales</taxon>
        <taxon>Burkholderiaceae</taxon>
        <taxon>Pandoraea</taxon>
    </lineage>
</organism>
<proteinExistence type="predicted"/>
<feature type="transmembrane region" description="Helical" evidence="2">
    <location>
        <begin position="30"/>
        <end position="53"/>
    </location>
</feature>
<feature type="transmembrane region" description="Helical" evidence="2">
    <location>
        <begin position="98"/>
        <end position="118"/>
    </location>
</feature>
<accession>A0ABX6HU76</accession>
<dbReference type="RefSeq" id="WP_039373690.1">
    <property type="nucleotide sequence ID" value="NZ_CP047385.1"/>
</dbReference>
<reference evidence="3 4" key="1">
    <citation type="journal article" date="2015" name="Genome Announc.">
        <title>Genome Sequences of Two Pandoraea pnomenusa Isolates Recovered 11 Months Apart from a Cystic Fibrosis Patient.</title>
        <authorList>
            <person name="Ee R."/>
            <person name="Ambrose M."/>
            <person name="Lazenby J."/>
            <person name="Williams P."/>
            <person name="Chan K.G."/>
            <person name="Roddam L."/>
        </authorList>
    </citation>
    <scope>NUCLEOTIDE SEQUENCE [LARGE SCALE GENOMIC DNA]</scope>
    <source>
        <strain evidence="3 4">6399</strain>
    </source>
</reference>
<evidence type="ECO:0000313" key="3">
    <source>
        <dbReference type="EMBL" id="QHF14467.1"/>
    </source>
</evidence>
<feature type="transmembrane region" description="Helical" evidence="2">
    <location>
        <begin position="130"/>
        <end position="151"/>
    </location>
</feature>
<sequence length="185" mass="19585">MHPSENEALHLGGGGDGAQASDDKEDAGRALTSVSVGLPFAAIVLAAGIPIFMTGFDIRGHDYTALFNYLEYVFPFYAALIGGHGVYEEKLKKENPRLAGYAVACFKAAVLFLCLGLLSHVGGHFTQAGGTLHVGILCVIFATLAVCAIWALFKGLETSSAPFVVPICMAVFLLLVFVVFPFLLS</sequence>
<evidence type="ECO:0000313" key="4">
    <source>
        <dbReference type="Proteomes" id="UP000035080"/>
    </source>
</evidence>